<dbReference type="AlphaFoldDB" id="A0A9J5XSY8"/>
<accession>A0A9J5XSY8</accession>
<protein>
    <submittedName>
        <fullName evidence="1">Uncharacterized protein</fullName>
    </submittedName>
</protein>
<evidence type="ECO:0000313" key="1">
    <source>
        <dbReference type="EMBL" id="KAG5591297.1"/>
    </source>
</evidence>
<comment type="caution">
    <text evidence="1">The sequence shown here is derived from an EMBL/GenBank/DDBJ whole genome shotgun (WGS) entry which is preliminary data.</text>
</comment>
<organism evidence="1 2">
    <name type="scientific">Solanum commersonii</name>
    <name type="common">Commerson's wild potato</name>
    <name type="synonym">Commerson's nightshade</name>
    <dbReference type="NCBI Taxonomy" id="4109"/>
    <lineage>
        <taxon>Eukaryota</taxon>
        <taxon>Viridiplantae</taxon>
        <taxon>Streptophyta</taxon>
        <taxon>Embryophyta</taxon>
        <taxon>Tracheophyta</taxon>
        <taxon>Spermatophyta</taxon>
        <taxon>Magnoliopsida</taxon>
        <taxon>eudicotyledons</taxon>
        <taxon>Gunneridae</taxon>
        <taxon>Pentapetalae</taxon>
        <taxon>asterids</taxon>
        <taxon>lamiids</taxon>
        <taxon>Solanales</taxon>
        <taxon>Solanaceae</taxon>
        <taxon>Solanoideae</taxon>
        <taxon>Solaneae</taxon>
        <taxon>Solanum</taxon>
    </lineage>
</organism>
<dbReference type="Proteomes" id="UP000824120">
    <property type="component" value="Chromosome 8"/>
</dbReference>
<gene>
    <name evidence="1" type="ORF">H5410_041811</name>
</gene>
<name>A0A9J5XSY8_SOLCO</name>
<dbReference type="EMBL" id="JACXVP010000008">
    <property type="protein sequence ID" value="KAG5591297.1"/>
    <property type="molecule type" value="Genomic_DNA"/>
</dbReference>
<keyword evidence="2" id="KW-1185">Reference proteome</keyword>
<reference evidence="1 2" key="1">
    <citation type="submission" date="2020-09" db="EMBL/GenBank/DDBJ databases">
        <title>De no assembly of potato wild relative species, Solanum commersonii.</title>
        <authorList>
            <person name="Cho K."/>
        </authorList>
    </citation>
    <scope>NUCLEOTIDE SEQUENCE [LARGE SCALE GENOMIC DNA]</scope>
    <source>
        <strain evidence="1">LZ3.2</strain>
        <tissue evidence="1">Leaf</tissue>
    </source>
</reference>
<evidence type="ECO:0000313" key="2">
    <source>
        <dbReference type="Proteomes" id="UP000824120"/>
    </source>
</evidence>
<proteinExistence type="predicted"/>
<sequence length="67" mass="7904">MNIIIRINSKSRWQMYRTRTTSSSFPIIFSFRHWSFITISFRIHVQSLNADMSKKVNALSLGVQELI</sequence>